<sequence length="258" mass="28267">MNVYPSLATSPRVGGISVWNTPYAIGSRMQSPLATFGPLGIQSPLASYNTTGMQAPHSLYGTMGMQSPLATCSPLGFQSPLASYGTMGMGFGNDIQCIIQDVLTDRIRDMRNDALLTELLDHRRLNRNIDDVIADISAGCYVHPQEVAQALIADTADNLATDVAINAVISDRMYNRKNDRGMIFLGMPLFVWLQIRQLTPSPPSAHPPHSHRGSPHEGRPRPHRCRPADAPAKLRDRQHDPGPDLLYPPFLLLGRTPP</sequence>
<organism evidence="2 3">
    <name type="scientific">Blyttiomyces helicus</name>
    <dbReference type="NCBI Taxonomy" id="388810"/>
    <lineage>
        <taxon>Eukaryota</taxon>
        <taxon>Fungi</taxon>
        <taxon>Fungi incertae sedis</taxon>
        <taxon>Chytridiomycota</taxon>
        <taxon>Chytridiomycota incertae sedis</taxon>
        <taxon>Chytridiomycetes</taxon>
        <taxon>Chytridiomycetes incertae sedis</taxon>
        <taxon>Blyttiomyces</taxon>
    </lineage>
</organism>
<gene>
    <name evidence="2" type="ORF">BDK51DRAFT_48756</name>
</gene>
<evidence type="ECO:0000313" key="2">
    <source>
        <dbReference type="EMBL" id="RKO87352.1"/>
    </source>
</evidence>
<dbReference type="EMBL" id="KZ997487">
    <property type="protein sequence ID" value="RKO87352.1"/>
    <property type="molecule type" value="Genomic_DNA"/>
</dbReference>
<dbReference type="Proteomes" id="UP000269721">
    <property type="component" value="Unassembled WGS sequence"/>
</dbReference>
<reference evidence="3" key="1">
    <citation type="journal article" date="2018" name="Nat. Microbiol.">
        <title>Leveraging single-cell genomics to expand the fungal tree of life.</title>
        <authorList>
            <person name="Ahrendt S.R."/>
            <person name="Quandt C.A."/>
            <person name="Ciobanu D."/>
            <person name="Clum A."/>
            <person name="Salamov A."/>
            <person name="Andreopoulos B."/>
            <person name="Cheng J.F."/>
            <person name="Woyke T."/>
            <person name="Pelin A."/>
            <person name="Henrissat B."/>
            <person name="Reynolds N.K."/>
            <person name="Benny G.L."/>
            <person name="Smith M.E."/>
            <person name="James T.Y."/>
            <person name="Grigoriev I.V."/>
        </authorList>
    </citation>
    <scope>NUCLEOTIDE SEQUENCE [LARGE SCALE GENOMIC DNA]</scope>
</reference>
<feature type="compositionally biased region" description="Basic and acidic residues" evidence="1">
    <location>
        <begin position="232"/>
        <end position="242"/>
    </location>
</feature>
<proteinExistence type="predicted"/>
<feature type="region of interest" description="Disordered" evidence="1">
    <location>
        <begin position="201"/>
        <end position="258"/>
    </location>
</feature>
<evidence type="ECO:0000313" key="3">
    <source>
        <dbReference type="Proteomes" id="UP000269721"/>
    </source>
</evidence>
<accession>A0A4P9W5W4</accession>
<name>A0A4P9W5W4_9FUNG</name>
<evidence type="ECO:0000256" key="1">
    <source>
        <dbReference type="SAM" id="MobiDB-lite"/>
    </source>
</evidence>
<dbReference type="AlphaFoldDB" id="A0A4P9W5W4"/>
<keyword evidence="3" id="KW-1185">Reference proteome</keyword>
<protein>
    <submittedName>
        <fullName evidence="2">Uncharacterized protein</fullName>
    </submittedName>
</protein>